<feature type="transmembrane region" description="Helical" evidence="17">
    <location>
        <begin position="246"/>
        <end position="267"/>
    </location>
</feature>
<dbReference type="GO" id="GO:0005743">
    <property type="term" value="C:mitochondrial inner membrane"/>
    <property type="evidence" value="ECO:0007669"/>
    <property type="project" value="UniProtKB-SubCell"/>
</dbReference>
<organism evidence="21">
    <name type="scientific">Agriotes obscurus</name>
    <name type="common">dusky wireworm</name>
    <dbReference type="NCBI Taxonomy" id="350085"/>
    <lineage>
        <taxon>Eukaryota</taxon>
        <taxon>Metazoa</taxon>
        <taxon>Ecdysozoa</taxon>
        <taxon>Arthropoda</taxon>
        <taxon>Hexapoda</taxon>
        <taxon>Insecta</taxon>
        <taxon>Pterygota</taxon>
        <taxon>Neoptera</taxon>
        <taxon>Endopterygota</taxon>
        <taxon>Coleoptera</taxon>
        <taxon>Polyphaga</taxon>
        <taxon>Elateriformia</taxon>
        <taxon>Elateroidea</taxon>
        <taxon>Elateridae</taxon>
        <taxon>Elaterinae</taxon>
        <taxon>Agriotes</taxon>
    </lineage>
</organism>
<protein>
    <recommendedName>
        <fullName evidence="4 17">NADH-ubiquinone oxidoreductase chain 5</fullName>
        <ecNumber evidence="3 17">7.1.1.2</ecNumber>
    </recommendedName>
</protein>
<comment type="catalytic activity">
    <reaction evidence="16 17">
        <text>a ubiquinone + NADH + 5 H(+)(in) = a ubiquinol + NAD(+) + 4 H(+)(out)</text>
        <dbReference type="Rhea" id="RHEA:29091"/>
        <dbReference type="Rhea" id="RHEA-COMP:9565"/>
        <dbReference type="Rhea" id="RHEA-COMP:9566"/>
        <dbReference type="ChEBI" id="CHEBI:15378"/>
        <dbReference type="ChEBI" id="CHEBI:16389"/>
        <dbReference type="ChEBI" id="CHEBI:17976"/>
        <dbReference type="ChEBI" id="CHEBI:57540"/>
        <dbReference type="ChEBI" id="CHEBI:57945"/>
        <dbReference type="EC" id="7.1.1.2"/>
    </reaction>
</comment>
<dbReference type="EMBL" id="KT876879">
    <property type="protein sequence ID" value="ANJ70300.1"/>
    <property type="molecule type" value="Genomic_DNA"/>
</dbReference>
<feature type="transmembrane region" description="Helical" evidence="17">
    <location>
        <begin position="457"/>
        <end position="474"/>
    </location>
</feature>
<dbReference type="PRINTS" id="PR01434">
    <property type="entry name" value="NADHDHGNASE5"/>
</dbReference>
<dbReference type="InterPro" id="IPR001516">
    <property type="entry name" value="Proton_antipo_N"/>
</dbReference>
<evidence type="ECO:0000259" key="18">
    <source>
        <dbReference type="Pfam" id="PF00361"/>
    </source>
</evidence>
<evidence type="ECO:0000313" key="21">
    <source>
        <dbReference type="EMBL" id="ANJ70300.1"/>
    </source>
</evidence>
<feature type="transmembrane region" description="Helical" evidence="17">
    <location>
        <begin position="422"/>
        <end position="445"/>
    </location>
</feature>
<comment type="similarity">
    <text evidence="17">Belongs to the complex I subunit 5 family.</text>
</comment>
<keyword evidence="15 17" id="KW-0472">Membrane</keyword>
<keyword evidence="9" id="KW-1278">Translocase</keyword>
<dbReference type="Pfam" id="PF00662">
    <property type="entry name" value="Proton_antipo_N"/>
    <property type="match status" value="1"/>
</dbReference>
<feature type="transmembrane region" description="Helical" evidence="17">
    <location>
        <begin position="220"/>
        <end position="240"/>
    </location>
</feature>
<feature type="domain" description="NADH dehydrogenase subunit 5 C-terminal" evidence="20">
    <location>
        <begin position="395"/>
        <end position="575"/>
    </location>
</feature>
<keyword evidence="11 17" id="KW-1133">Transmembrane helix</keyword>
<comment type="function">
    <text evidence="1">Core subunit of the mitochondrial membrane respiratory chain NADH dehydrogenase (Complex I) that is believed to belong to the minimal assembly required for catalysis. Complex I functions in the transfer of electrons from NADH to the respiratory chain. The immediate electron acceptor for the enzyme is believed to be ubiquinone.</text>
</comment>
<gene>
    <name evidence="21" type="primary">nad5</name>
</gene>
<accession>A0A191ZR03</accession>
<feature type="transmembrane region" description="Helical" evidence="17">
    <location>
        <begin position="89"/>
        <end position="108"/>
    </location>
</feature>
<evidence type="ECO:0000256" key="8">
    <source>
        <dbReference type="ARBA" id="ARBA00022792"/>
    </source>
</evidence>
<evidence type="ECO:0000256" key="4">
    <source>
        <dbReference type="ARBA" id="ARBA00021096"/>
    </source>
</evidence>
<evidence type="ECO:0000256" key="1">
    <source>
        <dbReference type="ARBA" id="ARBA00003257"/>
    </source>
</evidence>
<feature type="transmembrane region" description="Helical" evidence="17">
    <location>
        <begin position="495"/>
        <end position="514"/>
    </location>
</feature>
<feature type="transmembrane region" description="Helical" evidence="17">
    <location>
        <begin position="50"/>
        <end position="77"/>
    </location>
</feature>
<feature type="transmembrane region" description="Helical" evidence="17">
    <location>
        <begin position="560"/>
        <end position="578"/>
    </location>
</feature>
<reference evidence="21" key="1">
    <citation type="journal article" date="2016" name="Mol. Ecol. Resour.">
        <title>Lessons from genome skimming of arthropod-preserving ethanol.</title>
        <authorList>
            <person name="Linard B."/>
            <person name="Arribas P."/>
            <person name="Andujar C."/>
            <person name="Crampton-Platt A."/>
            <person name="Vogler A.P."/>
        </authorList>
    </citation>
    <scope>NUCLEOTIDE SEQUENCE</scope>
</reference>
<geneLocation type="mitochondrion" evidence="21"/>
<evidence type="ECO:0000256" key="9">
    <source>
        <dbReference type="ARBA" id="ARBA00022967"/>
    </source>
</evidence>
<evidence type="ECO:0000256" key="3">
    <source>
        <dbReference type="ARBA" id="ARBA00012944"/>
    </source>
</evidence>
<evidence type="ECO:0000256" key="15">
    <source>
        <dbReference type="ARBA" id="ARBA00023136"/>
    </source>
</evidence>
<sequence>MFWVILPICFIYFVVLLFFSIMSFFFSIYFMIVDYSLMLEFEILSLNSNLIFMSVLFDWMSLLFMSFVLYISSMVIFYSHEYMEGDLNINRFILLVFMFVASMMFLIISPNLISILLGWDGLGLVSYCLVIYYQNVKSYNAGMLTALSNRIGDVALLISIAWMLNYGSWNYIYYLDFMKNDFSMTIIGLLVVLAALTKSAQIPFSSWLPAAMAAPTPVSSLVHSSTLVTAGVYLLIRFNFALGNNVMLFLLFISSMTMFMAGLGANYEFDLKKIIALSTLSQLGLMMSILALGGYSLAFFHLLTHALFKALLFMCAGCLIHNLGNCQDIRYMGGFINQVPLTCCFFNISNFSLCGLPFLSGFYSKDLILEVLSMSYLNLFIYFIFYFSTGLTVCYSVRLSYYTLFGDYNYYSLHHLSDSGLIMLKGMSGLIFLVVFGGSMLIWVMFPTPYFICLPDLMKMMVLVVILLGIIFGYEFSKFMLNYNLKAMKFMTSSLFFSSMWNLPYLSTFGVNYYPVLLGGVYYKSFDHGWSEFFGSQNIYLNMSTGSSFFHVLFNNNLKIYISLLVVWIVYLFIFLYFNSLFSEHDIEDIKEIFNLKVFMKIDF</sequence>
<evidence type="ECO:0000256" key="16">
    <source>
        <dbReference type="ARBA" id="ARBA00049551"/>
    </source>
</evidence>
<keyword evidence="14 17" id="KW-0496">Mitochondrion</keyword>
<keyword evidence="7 17" id="KW-0812">Transmembrane</keyword>
<keyword evidence="13 17" id="KW-0830">Ubiquinone</keyword>
<keyword evidence="6" id="KW-0679">Respiratory chain</keyword>
<feature type="transmembrane region" description="Helical" evidence="17">
    <location>
        <begin position="186"/>
        <end position="208"/>
    </location>
</feature>
<evidence type="ECO:0000256" key="14">
    <source>
        <dbReference type="ARBA" id="ARBA00023128"/>
    </source>
</evidence>
<dbReference type="InterPro" id="IPR010934">
    <property type="entry name" value="NADH_DH_su5_C"/>
</dbReference>
<feature type="transmembrane region" description="Helical" evidence="17">
    <location>
        <begin position="274"/>
        <end position="300"/>
    </location>
</feature>
<keyword evidence="10" id="KW-0249">Electron transport</keyword>
<feature type="transmembrane region" description="Helical" evidence="17">
    <location>
        <begin position="114"/>
        <end position="133"/>
    </location>
</feature>
<comment type="function">
    <text evidence="17">Core subunit of the mitochondrial membrane respiratory chain NADH dehydrogenase (Complex I) which catalyzes electron transfer from NADH through the respiratory chain, using ubiquinone as an electron acceptor. Essential for the catalytic activity and assembly of complex I.</text>
</comment>
<feature type="domain" description="NADH:quinone oxidoreductase/Mrp antiporter transmembrane" evidence="18">
    <location>
        <begin position="109"/>
        <end position="392"/>
    </location>
</feature>
<evidence type="ECO:0000256" key="12">
    <source>
        <dbReference type="ARBA" id="ARBA00023027"/>
    </source>
</evidence>
<dbReference type="GO" id="GO:0008137">
    <property type="term" value="F:NADH dehydrogenase (ubiquinone) activity"/>
    <property type="evidence" value="ECO:0007669"/>
    <property type="project" value="UniProtKB-EC"/>
</dbReference>
<feature type="domain" description="NADH-Ubiquinone oxidoreductase (complex I) chain 5 N-terminal" evidence="19">
    <location>
        <begin position="52"/>
        <end position="92"/>
    </location>
</feature>
<evidence type="ECO:0000259" key="20">
    <source>
        <dbReference type="Pfam" id="PF06455"/>
    </source>
</evidence>
<evidence type="ECO:0000256" key="2">
    <source>
        <dbReference type="ARBA" id="ARBA00004448"/>
    </source>
</evidence>
<evidence type="ECO:0000256" key="13">
    <source>
        <dbReference type="ARBA" id="ARBA00023075"/>
    </source>
</evidence>
<dbReference type="PANTHER" id="PTHR42829:SF2">
    <property type="entry name" value="NADH-UBIQUINONE OXIDOREDUCTASE CHAIN 5"/>
    <property type="match status" value="1"/>
</dbReference>
<feature type="transmembrane region" description="Helical" evidence="17">
    <location>
        <begin position="335"/>
        <end position="359"/>
    </location>
</feature>
<evidence type="ECO:0000256" key="17">
    <source>
        <dbReference type="RuleBase" id="RU003404"/>
    </source>
</evidence>
<dbReference type="InterPro" id="IPR001750">
    <property type="entry name" value="ND/Mrp_TM"/>
</dbReference>
<dbReference type="AlphaFoldDB" id="A0A191ZR03"/>
<evidence type="ECO:0000259" key="19">
    <source>
        <dbReference type="Pfam" id="PF00662"/>
    </source>
</evidence>
<evidence type="ECO:0000256" key="6">
    <source>
        <dbReference type="ARBA" id="ARBA00022660"/>
    </source>
</evidence>
<dbReference type="Pfam" id="PF00361">
    <property type="entry name" value="Proton_antipo_M"/>
    <property type="match status" value="1"/>
</dbReference>
<keyword evidence="8" id="KW-0999">Mitochondrion inner membrane</keyword>
<dbReference type="GO" id="GO:0003954">
    <property type="term" value="F:NADH dehydrogenase activity"/>
    <property type="evidence" value="ECO:0007669"/>
    <property type="project" value="TreeGrafter"/>
</dbReference>
<name>A0A191ZR03_9COLE</name>
<evidence type="ECO:0000256" key="7">
    <source>
        <dbReference type="ARBA" id="ARBA00022692"/>
    </source>
</evidence>
<proteinExistence type="inferred from homology"/>
<evidence type="ECO:0000256" key="11">
    <source>
        <dbReference type="ARBA" id="ARBA00022989"/>
    </source>
</evidence>
<evidence type="ECO:0000256" key="10">
    <source>
        <dbReference type="ARBA" id="ARBA00022982"/>
    </source>
</evidence>
<keyword evidence="12 17" id="KW-0520">NAD</keyword>
<dbReference type="EC" id="7.1.1.2" evidence="3 17"/>
<evidence type="ECO:0000256" key="5">
    <source>
        <dbReference type="ARBA" id="ARBA00022448"/>
    </source>
</evidence>
<dbReference type="GO" id="GO:0015990">
    <property type="term" value="P:electron transport coupled proton transport"/>
    <property type="evidence" value="ECO:0007669"/>
    <property type="project" value="TreeGrafter"/>
</dbReference>
<comment type="subcellular location">
    <subcellularLocation>
        <location evidence="2">Mitochondrion inner membrane</location>
        <topology evidence="2">Multi-pass membrane protein</topology>
    </subcellularLocation>
</comment>
<feature type="transmembrane region" description="Helical" evidence="17">
    <location>
        <begin position="379"/>
        <end position="401"/>
    </location>
</feature>
<dbReference type="GO" id="GO:0042773">
    <property type="term" value="P:ATP synthesis coupled electron transport"/>
    <property type="evidence" value="ECO:0007669"/>
    <property type="project" value="InterPro"/>
</dbReference>
<dbReference type="Pfam" id="PF06455">
    <property type="entry name" value="NADH5_C"/>
    <property type="match status" value="1"/>
</dbReference>
<feature type="transmembrane region" description="Helical" evidence="17">
    <location>
        <begin position="306"/>
        <end position="323"/>
    </location>
</feature>
<dbReference type="InterPro" id="IPR003945">
    <property type="entry name" value="NU5C-like"/>
</dbReference>
<dbReference type="PANTHER" id="PTHR42829">
    <property type="entry name" value="NADH-UBIQUINONE OXIDOREDUCTASE CHAIN 5"/>
    <property type="match status" value="1"/>
</dbReference>
<feature type="transmembrane region" description="Helical" evidence="17">
    <location>
        <begin position="9"/>
        <end position="30"/>
    </location>
</feature>
<keyword evidence="5 17" id="KW-0813">Transport</keyword>
<feature type="transmembrane region" description="Helical" evidence="17">
    <location>
        <begin position="154"/>
        <end position="174"/>
    </location>
</feature>